<feature type="compositionally biased region" description="Basic and acidic residues" evidence="1">
    <location>
        <begin position="416"/>
        <end position="431"/>
    </location>
</feature>
<dbReference type="Pfam" id="PF00296">
    <property type="entry name" value="Bac_luciferase"/>
    <property type="match status" value="2"/>
</dbReference>
<sequence length="452" mass="46288">MSRVPLSILDLAPVSSGSTGAQTLRDSVALAERADALGYTRYWFAEHHLSAGVASSSPAVLAALVAGRTQHLRVGTGAVLLSTTSPLVAAEQLATVAALHPGRVDLGVGRAFTPPTKPAAASDAAEASESAAPPARPARKPAAPARDVDGLHVPSAPPIDYTDSALRERLLGQQRVVSANRQPAPFRDELEVVLGLQAGTYTDADGVPHVSAPVEGTDAELWVLASSGGESAEVAGALGLPLVANYHVSPATILETVASYRAAFVPGVLDEPYVVVSADVLVAETEAQAELAGAPFAEWVLSIRTGLAGAIAYPRPEDALAREWTEAERALVLDRTATRFVGSPEQVVARLEVLQRVTGADEILTTTIAFDPADRVRSAELLAQAWGLEAPAAAAGAAGSEPAAAATVTGGAAAAHDTDERAHDKPAHAEDVPVGDTFGQVATHLVGSGAHS</sequence>
<reference evidence="4" key="1">
    <citation type="submission" date="2023-11" db="EMBL/GenBank/DDBJ databases">
        <authorList>
            <person name="Helweg L.P."/>
            <person name="Kiel A."/>
            <person name="Hitz F."/>
            <person name="Ruckert-Reed C."/>
            <person name="Busche T."/>
            <person name="Kaltschmidt B."/>
            <person name="Kaltschmidt C."/>
        </authorList>
    </citation>
    <scope>NUCLEOTIDE SEQUENCE [LARGE SCALE GENOMIC DNA]</scope>
    <source>
        <strain evidence="4">4.1</strain>
    </source>
</reference>
<proteinExistence type="predicted"/>
<dbReference type="PANTHER" id="PTHR30137:SF6">
    <property type="entry name" value="LUCIFERASE-LIKE MONOOXYGENASE"/>
    <property type="match status" value="1"/>
</dbReference>
<gene>
    <name evidence="3" type="ORF">SANBI_003373</name>
</gene>
<dbReference type="AlphaFoldDB" id="A0AAF0Z6M1"/>
<dbReference type="Proteomes" id="UP001304340">
    <property type="component" value="Chromosome"/>
</dbReference>
<protein>
    <submittedName>
        <fullName evidence="3">LLM class flavin-dependent oxidoreductase</fullName>
    </submittedName>
</protein>
<dbReference type="GO" id="GO:0005829">
    <property type="term" value="C:cytosol"/>
    <property type="evidence" value="ECO:0007669"/>
    <property type="project" value="TreeGrafter"/>
</dbReference>
<feature type="domain" description="Luciferase-like" evidence="2">
    <location>
        <begin position="8"/>
        <end position="116"/>
    </location>
</feature>
<name>A0AAF0Z6M1_9MICO</name>
<dbReference type="InterPro" id="IPR036661">
    <property type="entry name" value="Luciferase-like_sf"/>
</dbReference>
<feature type="domain" description="Luciferase-like" evidence="2">
    <location>
        <begin position="173"/>
        <end position="357"/>
    </location>
</feature>
<dbReference type="KEGG" id="sbil:SANBI_003373"/>
<dbReference type="PANTHER" id="PTHR30137">
    <property type="entry name" value="LUCIFERASE-LIKE MONOOXYGENASE"/>
    <property type="match status" value="1"/>
</dbReference>
<dbReference type="EMBL" id="CP138359">
    <property type="protein sequence ID" value="WPF82042.1"/>
    <property type="molecule type" value="Genomic_DNA"/>
</dbReference>
<feature type="region of interest" description="Disordered" evidence="1">
    <location>
        <begin position="408"/>
        <end position="435"/>
    </location>
</feature>
<dbReference type="RefSeq" id="WP_319157119.1">
    <property type="nucleotide sequence ID" value="NZ_CP138359.1"/>
</dbReference>
<feature type="region of interest" description="Disordered" evidence="1">
    <location>
        <begin position="115"/>
        <end position="159"/>
    </location>
</feature>
<dbReference type="Gene3D" id="3.20.20.30">
    <property type="entry name" value="Luciferase-like domain"/>
    <property type="match status" value="1"/>
</dbReference>
<evidence type="ECO:0000259" key="2">
    <source>
        <dbReference type="Pfam" id="PF00296"/>
    </source>
</evidence>
<evidence type="ECO:0000313" key="4">
    <source>
        <dbReference type="Proteomes" id="UP001304340"/>
    </source>
</evidence>
<dbReference type="SUPFAM" id="SSF51679">
    <property type="entry name" value="Bacterial luciferase-like"/>
    <property type="match status" value="2"/>
</dbReference>
<dbReference type="InterPro" id="IPR050766">
    <property type="entry name" value="Bact_Lucif_Oxidored"/>
</dbReference>
<accession>A0AAF0Z6M1</accession>
<dbReference type="InterPro" id="IPR011251">
    <property type="entry name" value="Luciferase-like_dom"/>
</dbReference>
<keyword evidence="4" id="KW-1185">Reference proteome</keyword>
<evidence type="ECO:0000256" key="1">
    <source>
        <dbReference type="SAM" id="MobiDB-lite"/>
    </source>
</evidence>
<feature type="compositionally biased region" description="Low complexity" evidence="1">
    <location>
        <begin position="118"/>
        <end position="133"/>
    </location>
</feature>
<organism evidence="3 4">
    <name type="scientific">Sanguibacter biliveldensis</name>
    <dbReference type="NCBI Taxonomy" id="3030830"/>
    <lineage>
        <taxon>Bacteria</taxon>
        <taxon>Bacillati</taxon>
        <taxon>Actinomycetota</taxon>
        <taxon>Actinomycetes</taxon>
        <taxon>Micrococcales</taxon>
        <taxon>Sanguibacteraceae</taxon>
        <taxon>Sanguibacter</taxon>
    </lineage>
</organism>
<dbReference type="GO" id="GO:0016705">
    <property type="term" value="F:oxidoreductase activity, acting on paired donors, with incorporation or reduction of molecular oxygen"/>
    <property type="evidence" value="ECO:0007669"/>
    <property type="project" value="InterPro"/>
</dbReference>
<evidence type="ECO:0000313" key="3">
    <source>
        <dbReference type="EMBL" id="WPF82042.1"/>
    </source>
</evidence>